<accession>A0ABQ9J541</accession>
<feature type="domain" description="Cyclic nucleotide-binding" evidence="2">
    <location>
        <begin position="393"/>
        <end position="509"/>
    </location>
</feature>
<keyword evidence="1" id="KW-1133">Transmembrane helix</keyword>
<keyword evidence="1" id="KW-0472">Membrane</keyword>
<dbReference type="InterPro" id="IPR051413">
    <property type="entry name" value="K/Na_HCN_channel"/>
</dbReference>
<dbReference type="PANTHER" id="PTHR45689:SF14">
    <property type="entry name" value="CYCLIC NUCLEOTIDE-GATED CATION CHANNEL SUBUNIT A-LIKE PROTEIN"/>
    <property type="match status" value="1"/>
</dbReference>
<evidence type="ECO:0000256" key="1">
    <source>
        <dbReference type="SAM" id="Phobius"/>
    </source>
</evidence>
<keyword evidence="1" id="KW-0812">Transmembrane</keyword>
<feature type="transmembrane region" description="Helical" evidence="1">
    <location>
        <begin position="287"/>
        <end position="308"/>
    </location>
</feature>
<keyword evidence="4" id="KW-1185">Reference proteome</keyword>
<reference evidence="3" key="1">
    <citation type="journal article" date="2023" name="Insect Mol. Biol.">
        <title>Genome sequencing provides insights into the evolution of gene families encoding plant cell wall-degrading enzymes in longhorned beetles.</title>
        <authorList>
            <person name="Shin N.R."/>
            <person name="Okamura Y."/>
            <person name="Kirsch R."/>
            <person name="Pauchet Y."/>
        </authorList>
    </citation>
    <scope>NUCLEOTIDE SEQUENCE</scope>
    <source>
        <strain evidence="3">MMC_N1</strain>
    </source>
</reference>
<dbReference type="Gene3D" id="2.60.120.10">
    <property type="entry name" value="Jelly Rolls"/>
    <property type="match status" value="1"/>
</dbReference>
<dbReference type="InterPro" id="IPR014710">
    <property type="entry name" value="RmlC-like_jellyroll"/>
</dbReference>
<sequence length="519" mass="61421">MTLFEDHECRLQSQEEDVIKQFVDSGMFISLRRKFRKMCLISKHHPQTSGSFQSHTACRNEQIRNLVHYYYTIHPFSMFDLYWQFFVFFIFATHFLLIPIDALYQVQIRSRKLLIAKYMANMFQLMDIIKIFYTGIYKEQQGRVILKRSSIAWYYLRTYFFIDVISSLYSYNLPLLIYTPKILPRAFIISVRMLNRLKILRISRWLDILELFLKVHGLLLLPIQGHQGGADIYRHHFLVILDHLPHRILLRRLDHMIKTDFTGICKSYFNATLMLLVISYGSSVNTVTHYASTIFFLCFGFSLQMYLYTQILQVWTKYANAQNKHNSLHKQFKEYMKYKVLPVSLRDRIFAYFEFKFHQQFFKEDDIIKTISPILKQEILLQVTRDHIEKVDIFKQLPEHILMKVVSLLRSEIFLPGDEIVSAGTPGNCMFFIYHGTVAVFTPQGKEVCHLEDGTHFGEIAIIFNETRVATVIAVTACELFVLRRSDFLQTIEPFPDIKEQLINLANERLHTMILESKK</sequence>
<dbReference type="InterPro" id="IPR018488">
    <property type="entry name" value="cNMP-bd_CS"/>
</dbReference>
<gene>
    <name evidence="3" type="ORF">NQ317_007149</name>
</gene>
<dbReference type="Proteomes" id="UP001162164">
    <property type="component" value="Unassembled WGS sequence"/>
</dbReference>
<dbReference type="InterPro" id="IPR018490">
    <property type="entry name" value="cNMP-bd_dom_sf"/>
</dbReference>
<dbReference type="InterPro" id="IPR000595">
    <property type="entry name" value="cNMP-bd_dom"/>
</dbReference>
<evidence type="ECO:0000313" key="4">
    <source>
        <dbReference type="Proteomes" id="UP001162164"/>
    </source>
</evidence>
<dbReference type="Pfam" id="PF00027">
    <property type="entry name" value="cNMP_binding"/>
    <property type="match status" value="1"/>
</dbReference>
<dbReference type="PROSITE" id="PS50042">
    <property type="entry name" value="CNMP_BINDING_3"/>
    <property type="match status" value="1"/>
</dbReference>
<name>A0ABQ9J541_9CUCU</name>
<dbReference type="PROSITE" id="PS00888">
    <property type="entry name" value="CNMP_BINDING_1"/>
    <property type="match status" value="1"/>
</dbReference>
<evidence type="ECO:0000259" key="2">
    <source>
        <dbReference type="PROSITE" id="PS50042"/>
    </source>
</evidence>
<dbReference type="SMART" id="SM00100">
    <property type="entry name" value="cNMP"/>
    <property type="match status" value="1"/>
</dbReference>
<evidence type="ECO:0000313" key="3">
    <source>
        <dbReference type="EMBL" id="KAJ8973173.1"/>
    </source>
</evidence>
<proteinExistence type="predicted"/>
<dbReference type="CDD" id="cd00038">
    <property type="entry name" value="CAP_ED"/>
    <property type="match status" value="1"/>
</dbReference>
<organism evidence="3 4">
    <name type="scientific">Molorchus minor</name>
    <dbReference type="NCBI Taxonomy" id="1323400"/>
    <lineage>
        <taxon>Eukaryota</taxon>
        <taxon>Metazoa</taxon>
        <taxon>Ecdysozoa</taxon>
        <taxon>Arthropoda</taxon>
        <taxon>Hexapoda</taxon>
        <taxon>Insecta</taxon>
        <taxon>Pterygota</taxon>
        <taxon>Neoptera</taxon>
        <taxon>Endopterygota</taxon>
        <taxon>Coleoptera</taxon>
        <taxon>Polyphaga</taxon>
        <taxon>Cucujiformia</taxon>
        <taxon>Chrysomeloidea</taxon>
        <taxon>Cerambycidae</taxon>
        <taxon>Lamiinae</taxon>
        <taxon>Monochamini</taxon>
        <taxon>Molorchus</taxon>
    </lineage>
</organism>
<dbReference type="PANTHER" id="PTHR45689">
    <property type="entry name" value="I[[H]] CHANNEL, ISOFORM E"/>
    <property type="match status" value="1"/>
</dbReference>
<protein>
    <recommendedName>
        <fullName evidence="2">Cyclic nucleotide-binding domain-containing protein</fullName>
    </recommendedName>
</protein>
<feature type="transmembrane region" description="Helical" evidence="1">
    <location>
        <begin position="261"/>
        <end position="281"/>
    </location>
</feature>
<dbReference type="EMBL" id="JAPWTJ010001223">
    <property type="protein sequence ID" value="KAJ8973173.1"/>
    <property type="molecule type" value="Genomic_DNA"/>
</dbReference>
<feature type="transmembrane region" description="Helical" evidence="1">
    <location>
        <begin position="81"/>
        <end position="104"/>
    </location>
</feature>
<comment type="caution">
    <text evidence="3">The sequence shown here is derived from an EMBL/GenBank/DDBJ whole genome shotgun (WGS) entry which is preliminary data.</text>
</comment>
<dbReference type="SUPFAM" id="SSF51206">
    <property type="entry name" value="cAMP-binding domain-like"/>
    <property type="match status" value="1"/>
</dbReference>
<dbReference type="Gene3D" id="1.10.287.630">
    <property type="entry name" value="Helix hairpin bin"/>
    <property type="match status" value="1"/>
</dbReference>